<organism evidence="1 2">
    <name type="scientific">Candidatus Dojkabacteria bacterium</name>
    <dbReference type="NCBI Taxonomy" id="2099670"/>
    <lineage>
        <taxon>Bacteria</taxon>
        <taxon>Candidatus Dojkabacteria</taxon>
    </lineage>
</organism>
<protein>
    <submittedName>
        <fullName evidence="1">Uncharacterized protein</fullName>
    </submittedName>
</protein>
<dbReference type="EMBL" id="JAGQLK010000111">
    <property type="protein sequence ID" value="MCA9383680.1"/>
    <property type="molecule type" value="Genomic_DNA"/>
</dbReference>
<sequence>MSEQYQLQHNTADKMTVIISYERAATYNEAEARLADYLQTHHPRAMEYMTDNGFDYWTMLDDVAVDAVVIPAMHAIGLDESQADTIFTGNTALLDRIQLTQNPAEQTELMCLMMDAVTLLREETQAAGGDTEEVDGLFSEYLRWSVDTLLVRDSLQVEDSWSGLNTANRAIPGSPASDGTISTYMENAIIDNQLDERAEEIATAINSLSLGGNINHLRAGIGIFEVDDDVLTVAESILAQREAARQDIMLHQVQLLATKAAFYKKFGADLEATVGGSLADYGSYQNIVNAALQYAHGHNGLKENLGLAIQQTSTLEPGSYYIADVLASNRNASRVESMWGDETEAAAVVEQADQIVDRYLPVVNEDVDYMALVGYGAYAATRPYASGIQGQRGQVTFTTQFAHWPLARGLSYSGHERGHVTQAGVIASLIAEGQLPEANRYSCHANVQEAIAKGTEAAILREAATLDDLNIDVESLDPTKDIHRHAERVLLLNRGITSLYLWNRLDQIMQDGPVNLSADELMVLATEVNEFVEEQQLTIVDLPQVGYTVHTTNFFSPQDFLSLNITDGLTYVVRDLQSGQRDPSIDPIMSQHFGSNWIATPVGVQALYMLDGRTAKRGIKVEHLDQMIADIAAELA</sequence>
<comment type="caution">
    <text evidence="1">The sequence shown here is derived from an EMBL/GenBank/DDBJ whole genome shotgun (WGS) entry which is preliminary data.</text>
</comment>
<name>A0A955L5Z5_9BACT</name>
<accession>A0A955L5Z5</accession>
<dbReference type="AlphaFoldDB" id="A0A955L5Z5"/>
<reference evidence="1" key="2">
    <citation type="journal article" date="2021" name="Microbiome">
        <title>Successional dynamics and alternative stable states in a saline activated sludge microbial community over 9 years.</title>
        <authorList>
            <person name="Wang Y."/>
            <person name="Ye J."/>
            <person name="Ju F."/>
            <person name="Liu L."/>
            <person name="Boyd J.A."/>
            <person name="Deng Y."/>
            <person name="Parks D.H."/>
            <person name="Jiang X."/>
            <person name="Yin X."/>
            <person name="Woodcroft B.J."/>
            <person name="Tyson G.W."/>
            <person name="Hugenholtz P."/>
            <person name="Polz M.F."/>
            <person name="Zhang T."/>
        </authorList>
    </citation>
    <scope>NUCLEOTIDE SEQUENCE</scope>
    <source>
        <strain evidence="1">HKST-UBA14</strain>
    </source>
</reference>
<reference evidence="1" key="1">
    <citation type="submission" date="2020-04" db="EMBL/GenBank/DDBJ databases">
        <authorList>
            <person name="Zhang T."/>
        </authorList>
    </citation>
    <scope>NUCLEOTIDE SEQUENCE</scope>
    <source>
        <strain evidence="1">HKST-UBA14</strain>
    </source>
</reference>
<dbReference type="Proteomes" id="UP000783287">
    <property type="component" value="Unassembled WGS sequence"/>
</dbReference>
<evidence type="ECO:0000313" key="1">
    <source>
        <dbReference type="EMBL" id="MCA9383680.1"/>
    </source>
</evidence>
<evidence type="ECO:0000313" key="2">
    <source>
        <dbReference type="Proteomes" id="UP000783287"/>
    </source>
</evidence>
<gene>
    <name evidence="1" type="ORF">KC909_04895</name>
</gene>
<proteinExistence type="predicted"/>